<sequence>MKKMGKKTKKGADDGPSEYISDDELVTLTVRELNRQLKSLPKDEVTKLKQRRRTLKNRGYAASCREKRMSQKDELELERQTLAQQVERLKEENAKVHKELENLKNKYETLQTFANSGSFNTIRVIKREPQDTTANYFN</sequence>
<dbReference type="PROSITE" id="PS50217">
    <property type="entry name" value="BZIP"/>
    <property type="match status" value="1"/>
</dbReference>
<dbReference type="InterPro" id="IPR008917">
    <property type="entry name" value="TF_DNA-bd_sf"/>
</dbReference>
<dbReference type="SUPFAM" id="SSF57959">
    <property type="entry name" value="Leucine zipper domain"/>
    <property type="match status" value="1"/>
</dbReference>
<evidence type="ECO:0000256" key="4">
    <source>
        <dbReference type="ARBA" id="ARBA00023015"/>
    </source>
</evidence>
<dbReference type="OrthoDB" id="5974330at2759"/>
<evidence type="ECO:0000256" key="1">
    <source>
        <dbReference type="ARBA" id="ARBA00004123"/>
    </source>
</evidence>
<feature type="region of interest" description="Disordered" evidence="8">
    <location>
        <begin position="50"/>
        <end position="72"/>
    </location>
</feature>
<dbReference type="InterPro" id="IPR046347">
    <property type="entry name" value="bZIP_sf"/>
</dbReference>
<comment type="similarity">
    <text evidence="2">Belongs to the bZIP family. Maf subfamily.</text>
</comment>
<evidence type="ECO:0000313" key="10">
    <source>
        <dbReference type="Proteomes" id="UP000085678"/>
    </source>
</evidence>
<dbReference type="GO" id="GO:0005634">
    <property type="term" value="C:nucleus"/>
    <property type="evidence" value="ECO:0007669"/>
    <property type="project" value="UniProtKB-SubCell"/>
</dbReference>
<evidence type="ECO:0000259" key="9">
    <source>
        <dbReference type="PROSITE" id="PS50217"/>
    </source>
</evidence>
<accession>A0A1S3JQ91</accession>
<dbReference type="Gene3D" id="1.20.5.170">
    <property type="match status" value="1"/>
</dbReference>
<reference evidence="11" key="1">
    <citation type="submission" date="2025-08" db="UniProtKB">
        <authorList>
            <consortium name="RefSeq"/>
        </authorList>
    </citation>
    <scope>IDENTIFICATION</scope>
    <source>
        <tissue evidence="11">Gonads</tissue>
    </source>
</reference>
<dbReference type="InterPro" id="IPR024874">
    <property type="entry name" value="Transcription_factor_Maf_fam"/>
</dbReference>
<dbReference type="InterPro" id="IPR004826">
    <property type="entry name" value="bZIP_Maf"/>
</dbReference>
<dbReference type="AlphaFoldDB" id="A0A1S3JQ91"/>
<dbReference type="GO" id="GO:0000978">
    <property type="term" value="F:RNA polymerase II cis-regulatory region sequence-specific DNA binding"/>
    <property type="evidence" value="ECO:0007669"/>
    <property type="project" value="TreeGrafter"/>
</dbReference>
<keyword evidence="5" id="KW-0238">DNA-binding</keyword>
<keyword evidence="3" id="KW-0678">Repressor</keyword>
<evidence type="ECO:0000256" key="3">
    <source>
        <dbReference type="ARBA" id="ARBA00022491"/>
    </source>
</evidence>
<keyword evidence="10" id="KW-1185">Reference proteome</keyword>
<dbReference type="CDD" id="cd14717">
    <property type="entry name" value="bZIP_Maf_small"/>
    <property type="match status" value="1"/>
</dbReference>
<keyword evidence="7" id="KW-0539">Nucleus</keyword>
<dbReference type="GO" id="GO:0000981">
    <property type="term" value="F:DNA-binding transcription factor activity, RNA polymerase II-specific"/>
    <property type="evidence" value="ECO:0007669"/>
    <property type="project" value="TreeGrafter"/>
</dbReference>
<organism evidence="10 11">
    <name type="scientific">Lingula anatina</name>
    <name type="common">Brachiopod</name>
    <name type="synonym">Lingula unguis</name>
    <dbReference type="NCBI Taxonomy" id="7574"/>
    <lineage>
        <taxon>Eukaryota</taxon>
        <taxon>Metazoa</taxon>
        <taxon>Spiralia</taxon>
        <taxon>Lophotrochozoa</taxon>
        <taxon>Brachiopoda</taxon>
        <taxon>Linguliformea</taxon>
        <taxon>Lingulata</taxon>
        <taxon>Lingulida</taxon>
        <taxon>Linguloidea</taxon>
        <taxon>Lingulidae</taxon>
        <taxon>Lingula</taxon>
    </lineage>
</organism>
<evidence type="ECO:0000313" key="11">
    <source>
        <dbReference type="RefSeq" id="XP_013412525.1"/>
    </source>
</evidence>
<proteinExistence type="inferred from homology"/>
<gene>
    <name evidence="11" type="primary">LOC106175193</name>
</gene>
<dbReference type="GeneID" id="106175193"/>
<dbReference type="Proteomes" id="UP000085678">
    <property type="component" value="Unplaced"/>
</dbReference>
<feature type="domain" description="BZIP" evidence="9">
    <location>
        <begin position="47"/>
        <end position="110"/>
    </location>
</feature>
<dbReference type="Pfam" id="PF03131">
    <property type="entry name" value="bZIP_Maf"/>
    <property type="match status" value="1"/>
</dbReference>
<evidence type="ECO:0000256" key="5">
    <source>
        <dbReference type="ARBA" id="ARBA00023125"/>
    </source>
</evidence>
<dbReference type="RefSeq" id="XP_013412525.1">
    <property type="nucleotide sequence ID" value="XM_013557071.1"/>
</dbReference>
<dbReference type="SUPFAM" id="SSF47454">
    <property type="entry name" value="A DNA-binding domain in eukaryotic transcription factors"/>
    <property type="match status" value="1"/>
</dbReference>
<keyword evidence="4" id="KW-0805">Transcription regulation</keyword>
<evidence type="ECO:0000256" key="7">
    <source>
        <dbReference type="ARBA" id="ARBA00023242"/>
    </source>
</evidence>
<comment type="subcellular location">
    <subcellularLocation>
        <location evidence="1">Nucleus</location>
    </subcellularLocation>
</comment>
<name>A0A1S3JQ91_LINAN</name>
<dbReference type="FunFam" id="1.20.5.170:FF:000011">
    <property type="entry name" value="Transcription factor MafG, putative"/>
    <property type="match status" value="1"/>
</dbReference>
<feature type="region of interest" description="Disordered" evidence="8">
    <location>
        <begin position="1"/>
        <end position="21"/>
    </location>
</feature>
<evidence type="ECO:0000256" key="2">
    <source>
        <dbReference type="ARBA" id="ARBA00008500"/>
    </source>
</evidence>
<evidence type="ECO:0000256" key="6">
    <source>
        <dbReference type="ARBA" id="ARBA00023163"/>
    </source>
</evidence>
<dbReference type="SMART" id="SM00338">
    <property type="entry name" value="BRLZ"/>
    <property type="match status" value="1"/>
</dbReference>
<dbReference type="PANTHER" id="PTHR10129">
    <property type="entry name" value="TRANSCRIPTION FACTOR MAF"/>
    <property type="match status" value="1"/>
</dbReference>
<keyword evidence="6" id="KW-0804">Transcription</keyword>
<evidence type="ECO:0000256" key="8">
    <source>
        <dbReference type="SAM" id="MobiDB-lite"/>
    </source>
</evidence>
<protein>
    <submittedName>
        <fullName evidence="11">Transcription factor MafK isoform X2</fullName>
    </submittedName>
</protein>
<dbReference type="PANTHER" id="PTHR10129:SF48">
    <property type="entry name" value="MAF-S, ISOFORM B"/>
    <property type="match status" value="1"/>
</dbReference>
<dbReference type="InterPro" id="IPR004827">
    <property type="entry name" value="bZIP"/>
</dbReference>